<dbReference type="GO" id="GO:0007040">
    <property type="term" value="P:lysosome organization"/>
    <property type="evidence" value="ECO:0007669"/>
    <property type="project" value="UniProtKB-ARBA"/>
</dbReference>
<dbReference type="PANTHER" id="PTHR11069:SF23">
    <property type="entry name" value="LYSOSOMAL ACID GLUCOSYLCERAMIDASE"/>
    <property type="match status" value="1"/>
</dbReference>
<reference evidence="17" key="1">
    <citation type="submission" date="2023-01" db="EMBL/GenBank/DDBJ databases">
        <title>Key to firefly adult light organ development and bioluminescence: homeobox transcription factors regulate luciferase expression and transportation to peroxisome.</title>
        <authorList>
            <person name="Fu X."/>
        </authorList>
    </citation>
    <scope>NUCLEOTIDE SEQUENCE [LARGE SCALE GENOMIC DNA]</scope>
</reference>
<dbReference type="GO" id="GO:0004348">
    <property type="term" value="F:glucosylceramidase activity"/>
    <property type="evidence" value="ECO:0007669"/>
    <property type="project" value="UniProtKB-EC"/>
</dbReference>
<dbReference type="GO" id="GO:0005102">
    <property type="term" value="F:signaling receptor binding"/>
    <property type="evidence" value="ECO:0007669"/>
    <property type="project" value="UniProtKB-ARBA"/>
</dbReference>
<evidence type="ECO:0000256" key="11">
    <source>
        <dbReference type="ARBA" id="ARBA00051345"/>
    </source>
</evidence>
<dbReference type="EMBL" id="JARPUR010000001">
    <property type="protein sequence ID" value="KAK4883900.1"/>
    <property type="molecule type" value="Genomic_DNA"/>
</dbReference>
<dbReference type="GO" id="GO:0006914">
    <property type="term" value="P:autophagy"/>
    <property type="evidence" value="ECO:0007669"/>
    <property type="project" value="UniProtKB-ARBA"/>
</dbReference>
<comment type="similarity">
    <text evidence="4 12">Belongs to the glycosyl hydrolase 30 family.</text>
</comment>
<dbReference type="Gene3D" id="3.20.20.80">
    <property type="entry name" value="Glycosidases"/>
    <property type="match status" value="1"/>
</dbReference>
<comment type="caution">
    <text evidence="16">The sequence shown here is derived from an EMBL/GenBank/DDBJ whole genome shotgun (WGS) entry which is preliminary data.</text>
</comment>
<keyword evidence="6 13" id="KW-0732">Signal</keyword>
<evidence type="ECO:0000256" key="2">
    <source>
        <dbReference type="ARBA" id="ARBA00004760"/>
    </source>
</evidence>
<dbReference type="GO" id="GO:0016758">
    <property type="term" value="F:hexosyltransferase activity"/>
    <property type="evidence" value="ECO:0007669"/>
    <property type="project" value="UniProtKB-ARBA"/>
</dbReference>
<evidence type="ECO:0000256" key="10">
    <source>
        <dbReference type="ARBA" id="ARBA00050474"/>
    </source>
</evidence>
<dbReference type="GO" id="GO:0042391">
    <property type="term" value="P:regulation of membrane potential"/>
    <property type="evidence" value="ECO:0007669"/>
    <property type="project" value="UniProtKB-ARBA"/>
</dbReference>
<dbReference type="GO" id="GO:0005774">
    <property type="term" value="C:vacuolar membrane"/>
    <property type="evidence" value="ECO:0007669"/>
    <property type="project" value="UniProtKB-ARBA"/>
</dbReference>
<dbReference type="AlphaFoldDB" id="A0AAN7P9H3"/>
<comment type="catalytic activity">
    <reaction evidence="1">
        <text>a beta-D-glucosyl-(1&lt;-&gt;1')-N-acylsphing-4-enine + H2O = an N-acylsphing-4-enine + D-glucose</text>
        <dbReference type="Rhea" id="RHEA:13269"/>
        <dbReference type="ChEBI" id="CHEBI:4167"/>
        <dbReference type="ChEBI" id="CHEBI:15377"/>
        <dbReference type="ChEBI" id="CHEBI:22801"/>
        <dbReference type="ChEBI" id="CHEBI:52639"/>
        <dbReference type="EC" id="3.2.1.45"/>
    </reaction>
    <physiologicalReaction direction="left-to-right" evidence="1">
        <dbReference type="Rhea" id="RHEA:13270"/>
    </physiologicalReaction>
</comment>
<dbReference type="GO" id="GO:0051246">
    <property type="term" value="P:regulation of protein metabolic process"/>
    <property type="evidence" value="ECO:0007669"/>
    <property type="project" value="UniProtKB-ARBA"/>
</dbReference>
<accession>A0AAN7P9H3</accession>
<keyword evidence="8 12" id="KW-0746">Sphingolipid metabolism</keyword>
<keyword evidence="7 12" id="KW-0378">Hydrolase</keyword>
<evidence type="ECO:0000256" key="5">
    <source>
        <dbReference type="ARBA" id="ARBA00012658"/>
    </source>
</evidence>
<organism evidence="16 17">
    <name type="scientific">Aquatica leii</name>
    <dbReference type="NCBI Taxonomy" id="1421715"/>
    <lineage>
        <taxon>Eukaryota</taxon>
        <taxon>Metazoa</taxon>
        <taxon>Ecdysozoa</taxon>
        <taxon>Arthropoda</taxon>
        <taxon>Hexapoda</taxon>
        <taxon>Insecta</taxon>
        <taxon>Pterygota</taxon>
        <taxon>Neoptera</taxon>
        <taxon>Endopterygota</taxon>
        <taxon>Coleoptera</taxon>
        <taxon>Polyphaga</taxon>
        <taxon>Elateriformia</taxon>
        <taxon>Elateroidea</taxon>
        <taxon>Lampyridae</taxon>
        <taxon>Luciolinae</taxon>
        <taxon>Aquatica</taxon>
    </lineage>
</organism>
<feature type="domain" description="Glycosyl hydrolase family 30 beta sandwich" evidence="15">
    <location>
        <begin position="445"/>
        <end position="507"/>
    </location>
</feature>
<evidence type="ECO:0000256" key="12">
    <source>
        <dbReference type="RuleBase" id="RU361188"/>
    </source>
</evidence>
<evidence type="ECO:0000259" key="15">
    <source>
        <dbReference type="Pfam" id="PF17189"/>
    </source>
</evidence>
<dbReference type="InterPro" id="IPR033452">
    <property type="entry name" value="GH30_C"/>
</dbReference>
<evidence type="ECO:0000256" key="9">
    <source>
        <dbReference type="ARBA" id="ARBA00023098"/>
    </source>
</evidence>
<dbReference type="GO" id="GO:0016241">
    <property type="term" value="P:regulation of macroautophagy"/>
    <property type="evidence" value="ECO:0007669"/>
    <property type="project" value="UniProtKB-ARBA"/>
</dbReference>
<dbReference type="GO" id="GO:0006680">
    <property type="term" value="P:glucosylceramide catabolic process"/>
    <property type="evidence" value="ECO:0007669"/>
    <property type="project" value="TreeGrafter"/>
</dbReference>
<feature type="domain" description="Glycosyl hydrolase family 30 TIM-barrel" evidence="14">
    <location>
        <begin position="100"/>
        <end position="442"/>
    </location>
</feature>
<protein>
    <recommendedName>
        <fullName evidence="5 12">Glucosylceramidase</fullName>
        <ecNumber evidence="5 12">3.2.1.45</ecNumber>
    </recommendedName>
</protein>
<gene>
    <name evidence="16" type="ORF">RN001_000171</name>
</gene>
<evidence type="ECO:0000256" key="4">
    <source>
        <dbReference type="ARBA" id="ARBA00005382"/>
    </source>
</evidence>
<evidence type="ECO:0000256" key="6">
    <source>
        <dbReference type="ARBA" id="ARBA00022729"/>
    </source>
</evidence>
<dbReference type="Pfam" id="PF17189">
    <property type="entry name" value="Glyco_hydro_30C"/>
    <property type="match status" value="1"/>
</dbReference>
<dbReference type="GO" id="GO:0008202">
    <property type="term" value="P:steroid metabolic process"/>
    <property type="evidence" value="ECO:0007669"/>
    <property type="project" value="UniProtKB-ARBA"/>
</dbReference>
<comment type="catalytic activity">
    <reaction evidence="11">
        <text>an N-acyl-1-beta-D-glucosyl-15-methylhexadecasphing-4-enine + H2O = an N-acyl-15-methylhexadecasphing-4-enine + D-glucose</text>
        <dbReference type="Rhea" id="RHEA:34755"/>
        <dbReference type="ChEBI" id="CHEBI:4167"/>
        <dbReference type="ChEBI" id="CHEBI:15377"/>
        <dbReference type="ChEBI" id="CHEBI:70815"/>
        <dbReference type="ChEBI" id="CHEBI:70846"/>
    </reaction>
    <physiologicalReaction direction="left-to-right" evidence="11">
        <dbReference type="Rhea" id="RHEA:34756"/>
    </physiologicalReaction>
</comment>
<comment type="catalytic activity">
    <reaction evidence="10">
        <text>a beta-D-glucosylceramide + H2O = an N-acyl-sphingoid base + D-glucose</text>
        <dbReference type="Rhea" id="RHEA:81447"/>
        <dbReference type="ChEBI" id="CHEBI:4167"/>
        <dbReference type="ChEBI" id="CHEBI:15377"/>
        <dbReference type="ChEBI" id="CHEBI:83264"/>
        <dbReference type="ChEBI" id="CHEBI:83273"/>
    </reaction>
    <physiologicalReaction direction="left-to-right" evidence="10">
        <dbReference type="Rhea" id="RHEA:81448"/>
    </physiologicalReaction>
</comment>
<comment type="pathway">
    <text evidence="2">Lipid metabolism; sphingolipid metabolism.</text>
</comment>
<evidence type="ECO:0000256" key="13">
    <source>
        <dbReference type="SAM" id="SignalP"/>
    </source>
</evidence>
<dbReference type="Pfam" id="PF02055">
    <property type="entry name" value="Glyco_hydro_30"/>
    <property type="match status" value="1"/>
</dbReference>
<feature type="chain" id="PRO_5042859332" description="Glucosylceramidase" evidence="13">
    <location>
        <begin position="20"/>
        <end position="510"/>
    </location>
</feature>
<dbReference type="EC" id="3.2.1.45" evidence="5 12"/>
<dbReference type="GO" id="GO:0032006">
    <property type="term" value="P:regulation of TOR signaling"/>
    <property type="evidence" value="ECO:0007669"/>
    <property type="project" value="UniProtKB-ARBA"/>
</dbReference>
<evidence type="ECO:0000256" key="1">
    <source>
        <dbReference type="ARBA" id="ARBA00001013"/>
    </source>
</evidence>
<dbReference type="GO" id="GO:0005764">
    <property type="term" value="C:lysosome"/>
    <property type="evidence" value="ECO:0007669"/>
    <property type="project" value="UniProtKB-ARBA"/>
</dbReference>
<dbReference type="GO" id="GO:0030163">
    <property type="term" value="P:protein catabolic process"/>
    <property type="evidence" value="ECO:0007669"/>
    <property type="project" value="UniProtKB-ARBA"/>
</dbReference>
<name>A0AAN7P9H3_9COLE</name>
<dbReference type="GO" id="GO:0006066">
    <property type="term" value="P:alcohol metabolic process"/>
    <property type="evidence" value="ECO:0007669"/>
    <property type="project" value="UniProtKB-ARBA"/>
</dbReference>
<evidence type="ECO:0000313" key="16">
    <source>
        <dbReference type="EMBL" id="KAK4883900.1"/>
    </source>
</evidence>
<dbReference type="SUPFAM" id="SSF51445">
    <property type="entry name" value="(Trans)glycosidases"/>
    <property type="match status" value="1"/>
</dbReference>
<dbReference type="FunFam" id="3.20.20.80:FF:000030">
    <property type="entry name" value="Lysosomal acid glucosylceramidase"/>
    <property type="match status" value="1"/>
</dbReference>
<evidence type="ECO:0000256" key="8">
    <source>
        <dbReference type="ARBA" id="ARBA00022919"/>
    </source>
</evidence>
<comment type="pathway">
    <text evidence="3">Sphingolipid metabolism.</text>
</comment>
<dbReference type="PANTHER" id="PTHR11069">
    <property type="entry name" value="GLUCOSYLCERAMIDASE"/>
    <property type="match status" value="1"/>
</dbReference>
<feature type="signal peptide" evidence="13">
    <location>
        <begin position="1"/>
        <end position="19"/>
    </location>
</feature>
<dbReference type="SUPFAM" id="SSF51011">
    <property type="entry name" value="Glycosyl hydrolase domain"/>
    <property type="match status" value="1"/>
</dbReference>
<dbReference type="InterPro" id="IPR001139">
    <property type="entry name" value="Glyco_hydro_30"/>
</dbReference>
<keyword evidence="17" id="KW-1185">Reference proteome</keyword>
<dbReference type="PRINTS" id="PR00843">
    <property type="entry name" value="GLHYDRLASE30"/>
</dbReference>
<keyword evidence="9 12" id="KW-0443">Lipid metabolism</keyword>
<dbReference type="InterPro" id="IPR033453">
    <property type="entry name" value="Glyco_hydro_30_TIM-barrel"/>
</dbReference>
<sequence>MQTLKNVVIFLPVLSLTIALQKPCQRRSYGYSSIVCVCNETYCDETQRPSKPLDGTYVAYTSSKSGLRFYQENAYFSRTILHAADITVININTTVRYQTILGWGGAFTDSTGININSLNAATANNLLRSYFSKVGLEYNLCRVPIRGTDFSTHGYSYHDDKEDMNLSSFKLAAEDFQYKIPLIKVAQNFSKDKLRLFASTWTAPKWMKHNEKYTGPDVLKKEMYQPWANYFLKFLEKYAEEGIKFWGLTTGNEPSTGLVPSKINSVGWLPWQMEQWISNNLGPTIRNSKFSSIKLITIDDQLFMFPLYIDWMLRNENVKRYIDGFGLHYYWNWLPKSILNNTHNKYPDKFILATEACEGVSLNLPHVKLGDWERGENYAFDIIGDINHWTAGWVDWNMALNEIGGPTYIDNFVDSPIIVNASAGEFYKQPMYYALGHFSKFVPEGSQRVKYQQSKNNLDISTFVRPDNGTVVVILNRNDYNIQIKIKSNNMIEEIYRIIGGRSIVTILHW</sequence>
<keyword evidence="12" id="KW-0326">Glycosidase</keyword>
<evidence type="ECO:0000259" key="14">
    <source>
        <dbReference type="Pfam" id="PF02055"/>
    </source>
</evidence>
<dbReference type="InterPro" id="IPR017853">
    <property type="entry name" value="GH"/>
</dbReference>
<proteinExistence type="inferred from homology"/>
<dbReference type="GO" id="GO:0010605">
    <property type="term" value="P:negative regulation of macromolecule metabolic process"/>
    <property type="evidence" value="ECO:0007669"/>
    <property type="project" value="UniProtKB-ARBA"/>
</dbReference>
<dbReference type="Proteomes" id="UP001353858">
    <property type="component" value="Unassembled WGS sequence"/>
</dbReference>
<evidence type="ECO:0000313" key="17">
    <source>
        <dbReference type="Proteomes" id="UP001353858"/>
    </source>
</evidence>
<evidence type="ECO:0000256" key="3">
    <source>
        <dbReference type="ARBA" id="ARBA00004991"/>
    </source>
</evidence>
<evidence type="ECO:0000256" key="7">
    <source>
        <dbReference type="ARBA" id="ARBA00022801"/>
    </source>
</evidence>